<dbReference type="PRINTS" id="PR00344">
    <property type="entry name" value="BCTRLSENSOR"/>
</dbReference>
<organism evidence="9 10">
    <name type="scientific">Flavobacterium pallidum</name>
    <dbReference type="NCBI Taxonomy" id="2172098"/>
    <lineage>
        <taxon>Bacteria</taxon>
        <taxon>Pseudomonadati</taxon>
        <taxon>Bacteroidota</taxon>
        <taxon>Flavobacteriia</taxon>
        <taxon>Flavobacteriales</taxon>
        <taxon>Flavobacteriaceae</taxon>
        <taxon>Flavobacterium</taxon>
    </lineage>
</organism>
<evidence type="ECO:0000256" key="3">
    <source>
        <dbReference type="ARBA" id="ARBA00022553"/>
    </source>
</evidence>
<feature type="domain" description="Histidine kinase" evidence="8">
    <location>
        <begin position="203"/>
        <end position="420"/>
    </location>
</feature>
<dbReference type="OrthoDB" id="1933776at2"/>
<dbReference type="SMART" id="SM00387">
    <property type="entry name" value="HATPase_c"/>
    <property type="match status" value="1"/>
</dbReference>
<evidence type="ECO:0000256" key="5">
    <source>
        <dbReference type="ARBA" id="ARBA00022777"/>
    </source>
</evidence>
<sequence>MKINKLNIIILLGLVAIIGILVLQLLWTRQAYTIEEKKFSQKSHIALLEVSKKLYEGTNNELPSDNPVQKVSNDYYVVNINNDFDPKILEFYLKTEFAKVNITTDFEYAMYNCQSDEMVYGNYISFTNKNLAPQKVYFPKHKNLVYYFAVRFPNETAYLFSSLKFWFVLTIALIVILLIYVYSIFTILQQKKYSELQRDFINNMTHEFKTPLSSILIASNYLSKQPQIQSDEKLEKYTGIIIAQSNKLNAHIEKVLNIAKSDNSALILNKEHIGVIATIQNVVESIHLKYPETKVTIETRKDEHIIHADAFHFTNLVYNLIDNSVKYCEKTPEITVCISEEKDKLKIAFIDNGIGIYGKNISFIFDKFFRISNSRSNEVTGFGLGLYYVKKICVLHNWKIIPSGNDTGGLTMTILIPKANAV</sequence>
<evidence type="ECO:0000259" key="8">
    <source>
        <dbReference type="PROSITE" id="PS50109"/>
    </source>
</evidence>
<dbReference type="SUPFAM" id="SSF47384">
    <property type="entry name" value="Homodimeric domain of signal transducing histidine kinase"/>
    <property type="match status" value="1"/>
</dbReference>
<proteinExistence type="predicted"/>
<dbReference type="InterPro" id="IPR036890">
    <property type="entry name" value="HATPase_C_sf"/>
</dbReference>
<dbReference type="GO" id="GO:0016036">
    <property type="term" value="P:cellular response to phosphate starvation"/>
    <property type="evidence" value="ECO:0007669"/>
    <property type="project" value="TreeGrafter"/>
</dbReference>
<keyword evidence="7" id="KW-0472">Membrane</keyword>
<evidence type="ECO:0000256" key="7">
    <source>
        <dbReference type="SAM" id="Phobius"/>
    </source>
</evidence>
<dbReference type="Gene3D" id="1.10.287.130">
    <property type="match status" value="1"/>
</dbReference>
<keyword evidence="6" id="KW-0902">Two-component regulatory system</keyword>
<keyword evidence="10" id="KW-1185">Reference proteome</keyword>
<evidence type="ECO:0000256" key="1">
    <source>
        <dbReference type="ARBA" id="ARBA00000085"/>
    </source>
</evidence>
<dbReference type="EMBL" id="CP029187">
    <property type="protein sequence ID" value="AWI25935.1"/>
    <property type="molecule type" value="Genomic_DNA"/>
</dbReference>
<dbReference type="InterPro" id="IPR036097">
    <property type="entry name" value="HisK_dim/P_sf"/>
</dbReference>
<name>A0A2S1SHS5_9FLAO</name>
<dbReference type="CDD" id="cd00082">
    <property type="entry name" value="HisKA"/>
    <property type="match status" value="1"/>
</dbReference>
<dbReference type="SUPFAM" id="SSF55874">
    <property type="entry name" value="ATPase domain of HSP90 chaperone/DNA topoisomerase II/histidine kinase"/>
    <property type="match status" value="1"/>
</dbReference>
<dbReference type="Proteomes" id="UP000244937">
    <property type="component" value="Chromosome"/>
</dbReference>
<feature type="transmembrane region" description="Helical" evidence="7">
    <location>
        <begin position="166"/>
        <end position="188"/>
    </location>
</feature>
<keyword evidence="7" id="KW-0812">Transmembrane</keyword>
<dbReference type="KEGG" id="fpal:HYN49_08495"/>
<evidence type="ECO:0000256" key="2">
    <source>
        <dbReference type="ARBA" id="ARBA00012438"/>
    </source>
</evidence>
<dbReference type="Pfam" id="PF02518">
    <property type="entry name" value="HATPase_c"/>
    <property type="match status" value="1"/>
</dbReference>
<dbReference type="InterPro" id="IPR004358">
    <property type="entry name" value="Sig_transdc_His_kin-like_C"/>
</dbReference>
<dbReference type="Pfam" id="PF00512">
    <property type="entry name" value="HisKA"/>
    <property type="match status" value="1"/>
</dbReference>
<dbReference type="PANTHER" id="PTHR45453:SF1">
    <property type="entry name" value="PHOSPHATE REGULON SENSOR PROTEIN PHOR"/>
    <property type="match status" value="1"/>
</dbReference>
<accession>A0A2S1SHS5</accession>
<dbReference type="SMART" id="SM00388">
    <property type="entry name" value="HisKA"/>
    <property type="match status" value="1"/>
</dbReference>
<dbReference type="InterPro" id="IPR050351">
    <property type="entry name" value="BphY/WalK/GraS-like"/>
</dbReference>
<keyword evidence="4" id="KW-0808">Transferase</keyword>
<gene>
    <name evidence="9" type="ORF">HYN49_08495</name>
</gene>
<evidence type="ECO:0000256" key="4">
    <source>
        <dbReference type="ARBA" id="ARBA00022679"/>
    </source>
</evidence>
<dbReference type="CDD" id="cd00075">
    <property type="entry name" value="HATPase"/>
    <property type="match status" value="1"/>
</dbReference>
<dbReference type="GO" id="GO:0005886">
    <property type="term" value="C:plasma membrane"/>
    <property type="evidence" value="ECO:0007669"/>
    <property type="project" value="TreeGrafter"/>
</dbReference>
<feature type="transmembrane region" description="Helical" evidence="7">
    <location>
        <begin position="6"/>
        <end position="27"/>
    </location>
</feature>
<dbReference type="PANTHER" id="PTHR45453">
    <property type="entry name" value="PHOSPHATE REGULON SENSOR PROTEIN PHOR"/>
    <property type="match status" value="1"/>
</dbReference>
<dbReference type="InterPro" id="IPR003594">
    <property type="entry name" value="HATPase_dom"/>
</dbReference>
<dbReference type="RefSeq" id="WP_108903715.1">
    <property type="nucleotide sequence ID" value="NZ_CP029187.1"/>
</dbReference>
<evidence type="ECO:0000313" key="9">
    <source>
        <dbReference type="EMBL" id="AWI25935.1"/>
    </source>
</evidence>
<dbReference type="InterPro" id="IPR003661">
    <property type="entry name" value="HisK_dim/P_dom"/>
</dbReference>
<keyword evidence="3" id="KW-0597">Phosphoprotein</keyword>
<protein>
    <recommendedName>
        <fullName evidence="2">histidine kinase</fullName>
        <ecNumber evidence="2">2.7.13.3</ecNumber>
    </recommendedName>
</protein>
<dbReference type="EC" id="2.7.13.3" evidence="2"/>
<dbReference type="Gene3D" id="3.30.565.10">
    <property type="entry name" value="Histidine kinase-like ATPase, C-terminal domain"/>
    <property type="match status" value="1"/>
</dbReference>
<dbReference type="InterPro" id="IPR005467">
    <property type="entry name" value="His_kinase_dom"/>
</dbReference>
<dbReference type="AlphaFoldDB" id="A0A2S1SHS5"/>
<reference evidence="9 10" key="1">
    <citation type="submission" date="2018-05" db="EMBL/GenBank/DDBJ databases">
        <title>Genome sequencing of Flavobacterium sp. HYN0049.</title>
        <authorList>
            <person name="Yi H."/>
            <person name="Baek C."/>
        </authorList>
    </citation>
    <scope>NUCLEOTIDE SEQUENCE [LARGE SCALE GENOMIC DNA]</scope>
    <source>
        <strain evidence="9 10">HYN0049</strain>
    </source>
</reference>
<evidence type="ECO:0000313" key="10">
    <source>
        <dbReference type="Proteomes" id="UP000244937"/>
    </source>
</evidence>
<dbReference type="GO" id="GO:0000155">
    <property type="term" value="F:phosphorelay sensor kinase activity"/>
    <property type="evidence" value="ECO:0007669"/>
    <property type="project" value="InterPro"/>
</dbReference>
<evidence type="ECO:0000256" key="6">
    <source>
        <dbReference type="ARBA" id="ARBA00023012"/>
    </source>
</evidence>
<keyword evidence="5 9" id="KW-0418">Kinase</keyword>
<dbReference type="PROSITE" id="PS50109">
    <property type="entry name" value="HIS_KIN"/>
    <property type="match status" value="1"/>
</dbReference>
<keyword evidence="7" id="KW-1133">Transmembrane helix</keyword>
<comment type="catalytic activity">
    <reaction evidence="1">
        <text>ATP + protein L-histidine = ADP + protein N-phospho-L-histidine.</text>
        <dbReference type="EC" id="2.7.13.3"/>
    </reaction>
</comment>
<dbReference type="GO" id="GO:0004721">
    <property type="term" value="F:phosphoprotein phosphatase activity"/>
    <property type="evidence" value="ECO:0007669"/>
    <property type="project" value="TreeGrafter"/>
</dbReference>